<dbReference type="REBASE" id="182268">
    <property type="entry name" value="Asp1277ORF24805P"/>
</dbReference>
<dbReference type="SUPFAM" id="SSF82771">
    <property type="entry name" value="GIY-YIG endonuclease"/>
    <property type="match status" value="1"/>
</dbReference>
<dbReference type="EMBL" id="CP016076">
    <property type="protein sequence ID" value="APU16974.1"/>
    <property type="molecule type" value="Genomic_DNA"/>
</dbReference>
<evidence type="ECO:0000313" key="2">
    <source>
        <dbReference type="Proteomes" id="UP000185511"/>
    </source>
</evidence>
<dbReference type="RefSeq" id="WP_157434436.1">
    <property type="nucleotide sequence ID" value="NZ_CP016076.1"/>
</dbReference>
<dbReference type="Gene3D" id="3.40.1440.10">
    <property type="entry name" value="GIY-YIG endonuclease"/>
    <property type="match status" value="1"/>
</dbReference>
<dbReference type="InterPro" id="IPR035901">
    <property type="entry name" value="GIY-YIG_endonuc_sf"/>
</dbReference>
<keyword evidence="1" id="KW-0540">Nuclease</keyword>
<proteinExistence type="predicted"/>
<accession>A0AAC9LHH0</accession>
<reference evidence="2" key="1">
    <citation type="submission" date="2016-06" db="EMBL/GenBank/DDBJ databases">
        <title>Complete genome sequence of Actinoalloteichus fjordicus DSM 46855 (=ADI127-17), type strain of the new species Actinoalloteichus fjordicus.</title>
        <authorList>
            <person name="Ruckert C."/>
            <person name="Nouioui I."/>
            <person name="Willmese J."/>
            <person name="van Wezel G."/>
            <person name="Klenk H.-P."/>
            <person name="Kalinowski J."/>
            <person name="Zotchev S.B."/>
        </authorList>
    </citation>
    <scope>NUCLEOTIDE SEQUENCE [LARGE SCALE GENOMIC DNA]</scope>
    <source>
        <strain evidence="2">ADI127-7</strain>
    </source>
</reference>
<keyword evidence="2" id="KW-1185">Reference proteome</keyword>
<dbReference type="Proteomes" id="UP000185511">
    <property type="component" value="Chromosome"/>
</dbReference>
<organism evidence="1 2">
    <name type="scientific">Actinoalloteichus fjordicus</name>
    <dbReference type="NCBI Taxonomy" id="1612552"/>
    <lineage>
        <taxon>Bacteria</taxon>
        <taxon>Bacillati</taxon>
        <taxon>Actinomycetota</taxon>
        <taxon>Actinomycetes</taxon>
        <taxon>Pseudonocardiales</taxon>
        <taxon>Pseudonocardiaceae</taxon>
        <taxon>Actinoalloteichus</taxon>
    </lineage>
</organism>
<keyword evidence="1" id="KW-0378">Hydrolase</keyword>
<dbReference type="KEGG" id="acad:UA74_24800"/>
<dbReference type="AlphaFoldDB" id="A0AAC9LHH0"/>
<protein>
    <submittedName>
        <fullName evidence="1">Endonuclease</fullName>
    </submittedName>
</protein>
<keyword evidence="1" id="KW-0255">Endonuclease</keyword>
<gene>
    <name evidence="1" type="ORF">UA74_24800</name>
</gene>
<dbReference type="GO" id="GO:0004519">
    <property type="term" value="F:endonuclease activity"/>
    <property type="evidence" value="ECO:0007669"/>
    <property type="project" value="UniProtKB-KW"/>
</dbReference>
<name>A0AAC9LHH0_9PSEU</name>
<sequence length="248" mass="27546">MANSAEFRLSIMKALGDQLLESIEQLEPAPLTSEHVDALDPRAGVYQLRHHGEVVYVGKANSLPSRLEKHRRKLSGRRGIFLDDVSFTCLYVESDLPVVTPETMLINRNREAGRASWNSGGFGSNDPGKERDTTRLNVESFDAKYPVRLDWPCGELSGGLALADLLVELKAHLPYVFRYESARIKSTDVLGGPYGEIVSIRSDASAEDVFEAIIDVLPPGWQLTVLHGYVILYQKIQGVPDAQRILRS</sequence>
<dbReference type="CDD" id="cd00719">
    <property type="entry name" value="GIY-YIG_SF"/>
    <property type="match status" value="1"/>
</dbReference>
<evidence type="ECO:0000313" key="1">
    <source>
        <dbReference type="EMBL" id="APU16974.1"/>
    </source>
</evidence>